<keyword evidence="1" id="KW-1133">Transmembrane helix</keyword>
<keyword evidence="5" id="KW-1185">Reference proteome</keyword>
<protein>
    <recommendedName>
        <fullName evidence="6">DUF308 domain-containing protein</fullName>
    </recommendedName>
</protein>
<dbReference type="Pfam" id="PF23494">
    <property type="entry name" value="bPH_10"/>
    <property type="match status" value="1"/>
</dbReference>
<dbReference type="Pfam" id="PF23493">
    <property type="entry name" value="CysS_C"/>
    <property type="match status" value="1"/>
</dbReference>
<name>A0A1W7CTN2_9ACTN</name>
<evidence type="ECO:0000313" key="4">
    <source>
        <dbReference type="EMBL" id="ARQ68069.1"/>
    </source>
</evidence>
<feature type="domain" description="Cysteinyl-tRNA ligase anticodon binding" evidence="2">
    <location>
        <begin position="167"/>
        <end position="217"/>
    </location>
</feature>
<proteinExistence type="predicted"/>
<dbReference type="KEGG" id="smao:CAG99_03760"/>
<evidence type="ECO:0000259" key="3">
    <source>
        <dbReference type="Pfam" id="PF23494"/>
    </source>
</evidence>
<dbReference type="EMBL" id="CP021121">
    <property type="protein sequence ID" value="ARQ68069.1"/>
    <property type="molecule type" value="Genomic_DNA"/>
</dbReference>
<dbReference type="AlphaFoldDB" id="A0A1W7CTN2"/>
<gene>
    <name evidence="4" type="ORF">CAG99_03760</name>
</gene>
<evidence type="ECO:0008006" key="6">
    <source>
        <dbReference type="Google" id="ProtNLM"/>
    </source>
</evidence>
<feature type="domain" description="YqeB PH" evidence="3">
    <location>
        <begin position="2"/>
        <end position="150"/>
    </location>
</feature>
<evidence type="ECO:0000256" key="1">
    <source>
        <dbReference type="SAM" id="Phobius"/>
    </source>
</evidence>
<reference evidence="4 5" key="1">
    <citation type="submission" date="2017-05" db="EMBL/GenBank/DDBJ databases">
        <title>Complete genome sequence of Streptomyces sp. SCSIO 03032 revealed the diverse biosynthetic pathways for its bioactive secondary metabolites.</title>
        <authorList>
            <person name="Ma L."/>
            <person name="Zhu Y."/>
            <person name="Zhang W."/>
            <person name="Zhang G."/>
            <person name="Tian X."/>
            <person name="Zhang S."/>
            <person name="Zhang C."/>
        </authorList>
    </citation>
    <scope>NUCLEOTIDE SEQUENCE [LARGE SCALE GENOMIC DNA]</scope>
    <source>
        <strain evidence="4 5">SCSIO 03032</strain>
    </source>
</reference>
<dbReference type="InterPro" id="IPR057798">
    <property type="entry name" value="PH_YqeB"/>
</dbReference>
<evidence type="ECO:0000313" key="5">
    <source>
        <dbReference type="Proteomes" id="UP000194218"/>
    </source>
</evidence>
<keyword evidence="1" id="KW-0812">Transmembrane</keyword>
<dbReference type="Proteomes" id="UP000194218">
    <property type="component" value="Chromosome"/>
</dbReference>
<organism evidence="4 5">
    <name type="scientific">Streptomyces marincola</name>
    <dbReference type="NCBI Taxonomy" id="2878388"/>
    <lineage>
        <taxon>Bacteria</taxon>
        <taxon>Bacillati</taxon>
        <taxon>Actinomycetota</taxon>
        <taxon>Actinomycetes</taxon>
        <taxon>Kitasatosporales</taxon>
        <taxon>Streptomycetaceae</taxon>
        <taxon>Streptomyces</taxon>
    </lineage>
</organism>
<accession>A0A1W7CTN2</accession>
<sequence>MLGLPARERWLLVAGAPALGALVGAAAPFAAAWAADRPWTPFGGPLELIASFDRSWAVVVLGAVGLLLGAAFAVFALASCLRVTLAGDEVRLDKDGRTRYLERPCVAAVFTDARQLVILAPDSRELLREEYEGGAARLARGFRAHGYPWAGESDPHAELYRRWVPDTPDLPPGVNAVLAARDKALRKKQDRDAADLRAEAQKLGIVVRDRERRQYWRPLVPAP</sequence>
<keyword evidence="1" id="KW-0472">Membrane</keyword>
<dbReference type="InterPro" id="IPR056411">
    <property type="entry name" value="CysS_C"/>
</dbReference>
<evidence type="ECO:0000259" key="2">
    <source>
        <dbReference type="Pfam" id="PF23493"/>
    </source>
</evidence>
<feature type="transmembrane region" description="Helical" evidence="1">
    <location>
        <begin position="58"/>
        <end position="81"/>
    </location>
</feature>